<protein>
    <submittedName>
        <fullName evidence="1">TIGR04282 family arsenosugar biosynthesis glycosyltransferase</fullName>
    </submittedName>
</protein>
<dbReference type="RefSeq" id="WP_379752918.1">
    <property type="nucleotide sequence ID" value="NZ_JBHRSQ010000004.1"/>
</dbReference>
<organism evidence="1 2">
    <name type="scientific">Halomonas tibetensis</name>
    <dbReference type="NCBI Taxonomy" id="2259590"/>
    <lineage>
        <taxon>Bacteria</taxon>
        <taxon>Pseudomonadati</taxon>
        <taxon>Pseudomonadota</taxon>
        <taxon>Gammaproteobacteria</taxon>
        <taxon>Oceanospirillales</taxon>
        <taxon>Halomonadaceae</taxon>
        <taxon>Halomonas</taxon>
    </lineage>
</organism>
<comment type="caution">
    <text evidence="1">The sequence shown here is derived from an EMBL/GenBank/DDBJ whole genome shotgun (WGS) entry which is preliminary data.</text>
</comment>
<reference evidence="2" key="1">
    <citation type="journal article" date="2019" name="Int. J. Syst. Evol. Microbiol.">
        <title>The Global Catalogue of Microorganisms (GCM) 10K type strain sequencing project: providing services to taxonomists for standard genome sequencing and annotation.</title>
        <authorList>
            <consortium name="The Broad Institute Genomics Platform"/>
            <consortium name="The Broad Institute Genome Sequencing Center for Infectious Disease"/>
            <person name="Wu L."/>
            <person name="Ma J."/>
        </authorList>
    </citation>
    <scope>NUCLEOTIDE SEQUENCE [LARGE SCALE GENOMIC DNA]</scope>
    <source>
        <strain evidence="2">KCTC 52660</strain>
    </source>
</reference>
<dbReference type="EMBL" id="JBHRSQ010000004">
    <property type="protein sequence ID" value="MFC2990477.1"/>
    <property type="molecule type" value="Genomic_DNA"/>
</dbReference>
<accession>A0ABV7AZ80</accession>
<dbReference type="InterPro" id="IPR029044">
    <property type="entry name" value="Nucleotide-diphossugar_trans"/>
</dbReference>
<evidence type="ECO:0000313" key="2">
    <source>
        <dbReference type="Proteomes" id="UP001595386"/>
    </source>
</evidence>
<dbReference type="NCBIfam" id="TIGR04282">
    <property type="entry name" value="glyco_like_cofC"/>
    <property type="match status" value="1"/>
</dbReference>
<dbReference type="SUPFAM" id="SSF53448">
    <property type="entry name" value="Nucleotide-diphospho-sugar transferases"/>
    <property type="match status" value="1"/>
</dbReference>
<sequence>MCADAGFTLAILAKAPIPGQAKSRLIPALGPEGAARLHERLLRHTLAIAVAATPTHRITLWTALDHDHPLFVELAERHGISLRPQPAGDLGERMHHALVEAGEPALVIGSDCPMLSPGLLRTCAEALGKHDVVCLPAEDGGYGLIGVRHPDPRLFDDVPWGTGSVMARTRERITALGWRLTCPATVWDVDRPEDLTRLSRLHPTLVEDIVASRAAGPGKTRPTTIISAH</sequence>
<keyword evidence="2" id="KW-1185">Reference proteome</keyword>
<dbReference type="Gene3D" id="3.90.550.10">
    <property type="entry name" value="Spore Coat Polysaccharide Biosynthesis Protein SpsA, Chain A"/>
    <property type="match status" value="1"/>
</dbReference>
<evidence type="ECO:0000313" key="1">
    <source>
        <dbReference type="EMBL" id="MFC2990477.1"/>
    </source>
</evidence>
<name>A0ABV7AZ80_9GAMM</name>
<dbReference type="Proteomes" id="UP001595386">
    <property type="component" value="Unassembled WGS sequence"/>
</dbReference>
<gene>
    <name evidence="1" type="ORF">ACFODV_00340</name>
</gene>
<dbReference type="PANTHER" id="PTHR36529">
    <property type="entry name" value="SLL1095 PROTEIN"/>
    <property type="match status" value="1"/>
</dbReference>
<dbReference type="Pfam" id="PF09837">
    <property type="entry name" value="DUF2064"/>
    <property type="match status" value="1"/>
</dbReference>
<dbReference type="InterPro" id="IPR018641">
    <property type="entry name" value="Trfase_1_rSAM/seldom-assoc"/>
</dbReference>
<proteinExistence type="predicted"/>
<dbReference type="PANTHER" id="PTHR36529:SF1">
    <property type="entry name" value="GLYCOSYLTRANSFERASE"/>
    <property type="match status" value="1"/>
</dbReference>